<protein>
    <recommendedName>
        <fullName evidence="5">EamA domain-containing protein</fullName>
    </recommendedName>
</protein>
<evidence type="ECO:0000313" key="3">
    <source>
        <dbReference type="EMBL" id="TVX97422.1"/>
    </source>
</evidence>
<reference evidence="3 4" key="1">
    <citation type="submission" date="2019-07" db="EMBL/GenBank/DDBJ databases">
        <authorList>
            <person name="Kim J."/>
        </authorList>
    </citation>
    <scope>NUCLEOTIDE SEQUENCE [LARGE SCALE GENOMIC DNA]</scope>
    <source>
        <strain evidence="3 4">G13</strain>
    </source>
</reference>
<dbReference type="AlphaFoldDB" id="A0A559JC29"/>
<keyword evidence="4" id="KW-1185">Reference proteome</keyword>
<comment type="caution">
    <text evidence="3">The sequence shown here is derived from an EMBL/GenBank/DDBJ whole genome shotgun (WGS) entry which is preliminary data.</text>
</comment>
<feature type="transmembrane region" description="Helical" evidence="2">
    <location>
        <begin position="34"/>
        <end position="52"/>
    </location>
</feature>
<organism evidence="3 4">
    <name type="scientific">Cohnella terricola</name>
    <dbReference type="NCBI Taxonomy" id="1289167"/>
    <lineage>
        <taxon>Bacteria</taxon>
        <taxon>Bacillati</taxon>
        <taxon>Bacillota</taxon>
        <taxon>Bacilli</taxon>
        <taxon>Bacillales</taxon>
        <taxon>Paenibacillaceae</taxon>
        <taxon>Cohnella</taxon>
    </lineage>
</organism>
<gene>
    <name evidence="3" type="ORF">FPZ45_19010</name>
</gene>
<dbReference type="OrthoDB" id="3190463at2"/>
<sequence length="70" mass="7721">MGEQYDNFEQFRTCGRLVPVFGVFLSAMLLSEELHLAVWPALTLVVAGIVIVNGNRASEKVIPQTESIKS</sequence>
<keyword evidence="2" id="KW-0472">Membrane</keyword>
<dbReference type="InterPro" id="IPR037185">
    <property type="entry name" value="EmrE-like"/>
</dbReference>
<keyword evidence="2" id="KW-0812">Transmembrane</keyword>
<accession>A0A559JC29</accession>
<proteinExistence type="predicted"/>
<dbReference type="EMBL" id="VNJJ01000012">
    <property type="protein sequence ID" value="TVX97422.1"/>
    <property type="molecule type" value="Genomic_DNA"/>
</dbReference>
<comment type="subcellular location">
    <subcellularLocation>
        <location evidence="1">Endomembrane system</location>
        <topology evidence="1">Multi-pass membrane protein</topology>
    </subcellularLocation>
</comment>
<dbReference type="RefSeq" id="WP_144705394.1">
    <property type="nucleotide sequence ID" value="NZ_VNJJ01000012.1"/>
</dbReference>
<evidence type="ECO:0000256" key="2">
    <source>
        <dbReference type="SAM" id="Phobius"/>
    </source>
</evidence>
<keyword evidence="2" id="KW-1133">Transmembrane helix</keyword>
<evidence type="ECO:0000256" key="1">
    <source>
        <dbReference type="ARBA" id="ARBA00004127"/>
    </source>
</evidence>
<evidence type="ECO:0000313" key="4">
    <source>
        <dbReference type="Proteomes" id="UP000316330"/>
    </source>
</evidence>
<dbReference type="SUPFAM" id="SSF103481">
    <property type="entry name" value="Multidrug resistance efflux transporter EmrE"/>
    <property type="match status" value="1"/>
</dbReference>
<dbReference type="Proteomes" id="UP000316330">
    <property type="component" value="Unassembled WGS sequence"/>
</dbReference>
<evidence type="ECO:0008006" key="5">
    <source>
        <dbReference type="Google" id="ProtNLM"/>
    </source>
</evidence>
<name>A0A559JC29_9BACL</name>